<proteinExistence type="predicted"/>
<protein>
    <submittedName>
        <fullName evidence="1">Uncharacterized protein</fullName>
    </submittedName>
</protein>
<dbReference type="EMBL" id="JAPTMU010000001">
    <property type="protein sequence ID" value="KAJ4948123.1"/>
    <property type="molecule type" value="Genomic_DNA"/>
</dbReference>
<evidence type="ECO:0000313" key="2">
    <source>
        <dbReference type="Proteomes" id="UP001219934"/>
    </source>
</evidence>
<comment type="caution">
    <text evidence="1">The sequence shown here is derived from an EMBL/GenBank/DDBJ whole genome shotgun (WGS) entry which is preliminary data.</text>
</comment>
<keyword evidence="2" id="KW-1185">Reference proteome</keyword>
<reference evidence="1" key="1">
    <citation type="submission" date="2022-11" db="EMBL/GenBank/DDBJ databases">
        <title>Chromosome-level genome of Pogonophryne albipinna.</title>
        <authorList>
            <person name="Jo E."/>
        </authorList>
    </citation>
    <scope>NUCLEOTIDE SEQUENCE</scope>
    <source>
        <strain evidence="1">SGF0006</strain>
        <tissue evidence="1">Muscle</tissue>
    </source>
</reference>
<dbReference type="Proteomes" id="UP001219934">
    <property type="component" value="Unassembled WGS sequence"/>
</dbReference>
<evidence type="ECO:0000313" key="1">
    <source>
        <dbReference type="EMBL" id="KAJ4948123.1"/>
    </source>
</evidence>
<dbReference type="AlphaFoldDB" id="A0AAD6FVU1"/>
<organism evidence="1 2">
    <name type="scientific">Pogonophryne albipinna</name>
    <dbReference type="NCBI Taxonomy" id="1090488"/>
    <lineage>
        <taxon>Eukaryota</taxon>
        <taxon>Metazoa</taxon>
        <taxon>Chordata</taxon>
        <taxon>Craniata</taxon>
        <taxon>Vertebrata</taxon>
        <taxon>Euteleostomi</taxon>
        <taxon>Actinopterygii</taxon>
        <taxon>Neopterygii</taxon>
        <taxon>Teleostei</taxon>
        <taxon>Neoteleostei</taxon>
        <taxon>Acanthomorphata</taxon>
        <taxon>Eupercaria</taxon>
        <taxon>Perciformes</taxon>
        <taxon>Notothenioidei</taxon>
        <taxon>Pogonophryne</taxon>
    </lineage>
</organism>
<sequence length="67" mass="7338">MAAGTPAFHKLETILSTKRILKAVAKLSPHHQTSSLESFHAVIPCRHPALCSKECCVSISWNVVQVK</sequence>
<accession>A0AAD6FVU1</accession>
<gene>
    <name evidence="1" type="ORF">JOQ06_019663</name>
</gene>
<name>A0AAD6FVU1_9TELE</name>